<feature type="transmembrane region" description="Helical" evidence="1">
    <location>
        <begin position="90"/>
        <end position="115"/>
    </location>
</feature>
<feature type="transmembrane region" description="Helical" evidence="1">
    <location>
        <begin position="54"/>
        <end position="78"/>
    </location>
</feature>
<reference evidence="2" key="1">
    <citation type="submission" date="2022-04" db="EMBL/GenBank/DDBJ databases">
        <title>Desulfatitalea alkaliphila sp. nov., a novel anaerobic sulfate-reducing bacterium isolated from terrestrial mud volcano, Taman Peninsula, Russia.</title>
        <authorList>
            <person name="Khomyakova M.A."/>
            <person name="Merkel A.Y."/>
            <person name="Slobodkin A.I."/>
        </authorList>
    </citation>
    <scope>NUCLEOTIDE SEQUENCE</scope>
    <source>
        <strain evidence="2">M08but</strain>
    </source>
</reference>
<evidence type="ECO:0000256" key="1">
    <source>
        <dbReference type="SAM" id="Phobius"/>
    </source>
</evidence>
<feature type="transmembrane region" description="Helical" evidence="1">
    <location>
        <begin position="121"/>
        <end position="138"/>
    </location>
</feature>
<accession>A0AA41R232</accession>
<keyword evidence="3" id="KW-1185">Reference proteome</keyword>
<proteinExistence type="predicted"/>
<gene>
    <name evidence="2" type="ORF">MRX98_04660</name>
</gene>
<dbReference type="RefSeq" id="WP_246903426.1">
    <property type="nucleotide sequence ID" value="NZ_JALJRB010000003.1"/>
</dbReference>
<name>A0AA41R232_9BACT</name>
<sequence>MKDIWRTWMMLWALAVGGFGIVLTLGALDATSWPVRTLFTFLRPDIPADFTPHLRFSLAVLGPVTLGWCFTLIGVIKASDHLPDATHKYIWTWVTLGVLTWFIIDSILSVATGFWRNTIPNITYLVAYLIPLFQSGVMKR</sequence>
<dbReference type="Proteomes" id="UP001165427">
    <property type="component" value="Unassembled WGS sequence"/>
</dbReference>
<organism evidence="2 3">
    <name type="scientific">Desulfatitalea alkaliphila</name>
    <dbReference type="NCBI Taxonomy" id="2929485"/>
    <lineage>
        <taxon>Bacteria</taxon>
        <taxon>Pseudomonadati</taxon>
        <taxon>Thermodesulfobacteriota</taxon>
        <taxon>Desulfobacteria</taxon>
        <taxon>Desulfobacterales</taxon>
        <taxon>Desulfosarcinaceae</taxon>
        <taxon>Desulfatitalea</taxon>
    </lineage>
</organism>
<keyword evidence="1" id="KW-0472">Membrane</keyword>
<protein>
    <submittedName>
        <fullName evidence="2">Uncharacterized protein</fullName>
    </submittedName>
</protein>
<evidence type="ECO:0000313" key="3">
    <source>
        <dbReference type="Proteomes" id="UP001165427"/>
    </source>
</evidence>
<evidence type="ECO:0000313" key="2">
    <source>
        <dbReference type="EMBL" id="MCJ8499855.1"/>
    </source>
</evidence>
<dbReference type="AlphaFoldDB" id="A0AA41R232"/>
<comment type="caution">
    <text evidence="2">The sequence shown here is derived from an EMBL/GenBank/DDBJ whole genome shotgun (WGS) entry which is preliminary data.</text>
</comment>
<keyword evidence="1" id="KW-0812">Transmembrane</keyword>
<dbReference type="EMBL" id="JALJRB010000003">
    <property type="protein sequence ID" value="MCJ8499855.1"/>
    <property type="molecule type" value="Genomic_DNA"/>
</dbReference>
<keyword evidence="1" id="KW-1133">Transmembrane helix</keyword>